<dbReference type="EMBL" id="JBAHYK010000294">
    <property type="protein sequence ID" value="KAL0575558.1"/>
    <property type="molecule type" value="Genomic_DNA"/>
</dbReference>
<dbReference type="Proteomes" id="UP001465976">
    <property type="component" value="Unassembled WGS sequence"/>
</dbReference>
<evidence type="ECO:0000313" key="2">
    <source>
        <dbReference type="EMBL" id="KAL0575558.1"/>
    </source>
</evidence>
<gene>
    <name evidence="2" type="ORF">V5O48_006432</name>
</gene>
<comment type="caution">
    <text evidence="2">The sequence shown here is derived from an EMBL/GenBank/DDBJ whole genome shotgun (WGS) entry which is preliminary data.</text>
</comment>
<evidence type="ECO:0000256" key="1">
    <source>
        <dbReference type="SAM" id="MobiDB-lite"/>
    </source>
</evidence>
<reference evidence="2 3" key="1">
    <citation type="submission" date="2024-02" db="EMBL/GenBank/DDBJ databases">
        <title>A draft genome for the cacao thread blight pathogen Marasmius crinis-equi.</title>
        <authorList>
            <person name="Cohen S.P."/>
            <person name="Baruah I.K."/>
            <person name="Amoako-Attah I."/>
            <person name="Bukari Y."/>
            <person name="Meinhardt L.W."/>
            <person name="Bailey B.A."/>
        </authorList>
    </citation>
    <scope>NUCLEOTIDE SEQUENCE [LARGE SCALE GENOMIC DNA]</scope>
    <source>
        <strain evidence="2 3">GH-76</strain>
    </source>
</reference>
<organism evidence="2 3">
    <name type="scientific">Marasmius crinis-equi</name>
    <dbReference type="NCBI Taxonomy" id="585013"/>
    <lineage>
        <taxon>Eukaryota</taxon>
        <taxon>Fungi</taxon>
        <taxon>Dikarya</taxon>
        <taxon>Basidiomycota</taxon>
        <taxon>Agaricomycotina</taxon>
        <taxon>Agaricomycetes</taxon>
        <taxon>Agaricomycetidae</taxon>
        <taxon>Agaricales</taxon>
        <taxon>Marasmiineae</taxon>
        <taxon>Marasmiaceae</taxon>
        <taxon>Marasmius</taxon>
    </lineage>
</organism>
<sequence>MILDNPDILSRPTITSIGAAIDQASGSSDGLEVQVMLEHNIEQERMIERRIVQDRSGHGSNGCSVESTEDLESI</sequence>
<accession>A0ABR3FJY1</accession>
<feature type="non-terminal residue" evidence="2">
    <location>
        <position position="74"/>
    </location>
</feature>
<feature type="region of interest" description="Disordered" evidence="1">
    <location>
        <begin position="52"/>
        <end position="74"/>
    </location>
</feature>
<name>A0ABR3FJY1_9AGAR</name>
<evidence type="ECO:0000313" key="3">
    <source>
        <dbReference type="Proteomes" id="UP001465976"/>
    </source>
</evidence>
<keyword evidence="3" id="KW-1185">Reference proteome</keyword>
<protein>
    <submittedName>
        <fullName evidence="2">Uncharacterized protein</fullName>
    </submittedName>
</protein>
<proteinExistence type="predicted"/>